<organism evidence="2 3">
    <name type="scientific">Methylophilus aquaticus</name>
    <dbReference type="NCBI Taxonomy" id="1971610"/>
    <lineage>
        <taxon>Bacteria</taxon>
        <taxon>Pseudomonadati</taxon>
        <taxon>Pseudomonadota</taxon>
        <taxon>Betaproteobacteria</taxon>
        <taxon>Nitrosomonadales</taxon>
        <taxon>Methylophilaceae</taxon>
        <taxon>Methylophilus</taxon>
    </lineage>
</organism>
<proteinExistence type="predicted"/>
<dbReference type="Proteomes" id="UP001225906">
    <property type="component" value="Unassembled WGS sequence"/>
</dbReference>
<keyword evidence="1" id="KW-1277">Toxin-antitoxin system</keyword>
<dbReference type="EMBL" id="JAVCAP010000002">
    <property type="protein sequence ID" value="MDP8566714.1"/>
    <property type="molecule type" value="Genomic_DNA"/>
</dbReference>
<dbReference type="InterPro" id="IPR007712">
    <property type="entry name" value="RelE/ParE_toxin"/>
</dbReference>
<dbReference type="RefSeq" id="WP_306388418.1">
    <property type="nucleotide sequence ID" value="NZ_JAVCAP010000002.1"/>
</dbReference>
<dbReference type="Pfam" id="PF05016">
    <property type="entry name" value="ParE_toxin"/>
    <property type="match status" value="1"/>
</dbReference>
<name>A0ABT9JQ91_9PROT</name>
<evidence type="ECO:0000313" key="3">
    <source>
        <dbReference type="Proteomes" id="UP001225906"/>
    </source>
</evidence>
<keyword evidence="3" id="KW-1185">Reference proteome</keyword>
<evidence type="ECO:0000313" key="2">
    <source>
        <dbReference type="EMBL" id="MDP8566714.1"/>
    </source>
</evidence>
<sequence length="98" mass="11343">MASLNYTPQFWEHMVRITDFLSTVADRGQALHTYDLIVSGIQILVHHPEIGRKSMQSDFRELVISHGNTGYIALYQYQQLTEIVTIVAIRHQRESGYH</sequence>
<reference evidence="3" key="1">
    <citation type="journal article" date="2019" name="Int. J. Syst. Evol. Microbiol.">
        <title>The Global Catalogue of Microorganisms (GCM) 10K type strain sequencing project: providing services to taxonomists for standard genome sequencing and annotation.</title>
        <authorList>
            <consortium name="The Broad Institute Genomics Platform"/>
            <consortium name="The Broad Institute Genome Sequencing Center for Infectious Disease"/>
            <person name="Wu L."/>
            <person name="Ma J."/>
        </authorList>
    </citation>
    <scope>NUCLEOTIDE SEQUENCE [LARGE SCALE GENOMIC DNA]</scope>
    <source>
        <strain evidence="3">VKM B-3159</strain>
    </source>
</reference>
<accession>A0ABT9JQ91</accession>
<evidence type="ECO:0000256" key="1">
    <source>
        <dbReference type="ARBA" id="ARBA00022649"/>
    </source>
</evidence>
<dbReference type="InterPro" id="IPR035093">
    <property type="entry name" value="RelE/ParE_toxin_dom_sf"/>
</dbReference>
<gene>
    <name evidence="2" type="ORF">Q9291_02515</name>
</gene>
<protein>
    <submittedName>
        <fullName evidence="2">Type II toxin-antitoxin system RelE/ParE family toxin</fullName>
    </submittedName>
</protein>
<comment type="caution">
    <text evidence="2">The sequence shown here is derived from an EMBL/GenBank/DDBJ whole genome shotgun (WGS) entry which is preliminary data.</text>
</comment>
<dbReference type="Gene3D" id="3.30.2310.20">
    <property type="entry name" value="RelE-like"/>
    <property type="match status" value="1"/>
</dbReference>